<reference evidence="2 3" key="1">
    <citation type="submission" date="2019-03" db="EMBL/GenBank/DDBJ databases">
        <title>First draft genome of Liparis tanakae, snailfish: a comprehensive survey of snailfish specific genes.</title>
        <authorList>
            <person name="Kim W."/>
            <person name="Song I."/>
            <person name="Jeong J.-H."/>
            <person name="Kim D."/>
            <person name="Kim S."/>
            <person name="Ryu S."/>
            <person name="Song J.Y."/>
            <person name="Lee S.K."/>
        </authorList>
    </citation>
    <scope>NUCLEOTIDE SEQUENCE [LARGE SCALE GENOMIC DNA]</scope>
    <source>
        <tissue evidence="2">Muscle</tissue>
    </source>
</reference>
<sequence>MAGPEGWRRAGRVERGEKMAGQKPERGWMECQGVLSEGWRGCEGEERLKFASRKERHVTLKLKLILHEVKQSSNRRHRLLIRTMEINKYSQNEEKL</sequence>
<keyword evidence="3" id="KW-1185">Reference proteome</keyword>
<evidence type="ECO:0000313" key="2">
    <source>
        <dbReference type="EMBL" id="TNN62022.1"/>
    </source>
</evidence>
<protein>
    <submittedName>
        <fullName evidence="2">Uncharacterized protein</fullName>
    </submittedName>
</protein>
<dbReference type="AlphaFoldDB" id="A0A4Z2HB67"/>
<evidence type="ECO:0000256" key="1">
    <source>
        <dbReference type="SAM" id="MobiDB-lite"/>
    </source>
</evidence>
<proteinExistence type="predicted"/>
<feature type="region of interest" description="Disordered" evidence="1">
    <location>
        <begin position="1"/>
        <end position="25"/>
    </location>
</feature>
<name>A0A4Z2HB67_9TELE</name>
<comment type="caution">
    <text evidence="2">The sequence shown here is derived from an EMBL/GenBank/DDBJ whole genome shotgun (WGS) entry which is preliminary data.</text>
</comment>
<evidence type="ECO:0000313" key="3">
    <source>
        <dbReference type="Proteomes" id="UP000314294"/>
    </source>
</evidence>
<accession>A0A4Z2HB67</accession>
<dbReference type="EMBL" id="SRLO01000303">
    <property type="protein sequence ID" value="TNN62022.1"/>
    <property type="molecule type" value="Genomic_DNA"/>
</dbReference>
<organism evidence="2 3">
    <name type="scientific">Liparis tanakae</name>
    <name type="common">Tanaka's snailfish</name>
    <dbReference type="NCBI Taxonomy" id="230148"/>
    <lineage>
        <taxon>Eukaryota</taxon>
        <taxon>Metazoa</taxon>
        <taxon>Chordata</taxon>
        <taxon>Craniata</taxon>
        <taxon>Vertebrata</taxon>
        <taxon>Euteleostomi</taxon>
        <taxon>Actinopterygii</taxon>
        <taxon>Neopterygii</taxon>
        <taxon>Teleostei</taxon>
        <taxon>Neoteleostei</taxon>
        <taxon>Acanthomorphata</taxon>
        <taxon>Eupercaria</taxon>
        <taxon>Perciformes</taxon>
        <taxon>Cottioidei</taxon>
        <taxon>Cottales</taxon>
        <taxon>Liparidae</taxon>
        <taxon>Liparis</taxon>
    </lineage>
</organism>
<dbReference type="Proteomes" id="UP000314294">
    <property type="component" value="Unassembled WGS sequence"/>
</dbReference>
<gene>
    <name evidence="2" type="ORF">EYF80_027760</name>
</gene>